<evidence type="ECO:0000313" key="1">
    <source>
        <dbReference type="EMBL" id="MDP2504006.1"/>
    </source>
</evidence>
<protein>
    <submittedName>
        <fullName evidence="1">Uncharacterized protein</fullName>
    </submittedName>
</protein>
<dbReference type="EMBL" id="JAUYVL010000030">
    <property type="protein sequence ID" value="MDP2504006.1"/>
    <property type="molecule type" value="Genomic_DNA"/>
</dbReference>
<evidence type="ECO:0000313" key="2">
    <source>
        <dbReference type="Proteomes" id="UP001177935"/>
    </source>
</evidence>
<proteinExistence type="predicted"/>
<gene>
    <name evidence="1" type="ORF">Q8W42_25305</name>
</gene>
<organism evidence="1 2">
    <name type="scientific">Vibrio splendidus</name>
    <dbReference type="NCBI Taxonomy" id="29497"/>
    <lineage>
        <taxon>Bacteria</taxon>
        <taxon>Pseudomonadati</taxon>
        <taxon>Pseudomonadota</taxon>
        <taxon>Gammaproteobacteria</taxon>
        <taxon>Vibrionales</taxon>
        <taxon>Vibrionaceae</taxon>
        <taxon>Vibrio</taxon>
    </lineage>
</organism>
<dbReference type="AlphaFoldDB" id="A0AB35N5T2"/>
<dbReference type="Proteomes" id="UP001177935">
    <property type="component" value="Unassembled WGS sequence"/>
</dbReference>
<name>A0AB35N5T2_VIBSP</name>
<dbReference type="RefSeq" id="WP_133153597.1">
    <property type="nucleotide sequence ID" value="NZ_CAWNUI010000042.1"/>
</dbReference>
<comment type="caution">
    <text evidence="1">The sequence shown here is derived from an EMBL/GenBank/DDBJ whole genome shotgun (WGS) entry which is preliminary data.</text>
</comment>
<accession>A0AB35N5T2</accession>
<sequence>METAKITFYKLEKCGLYKYGEEEPVFGKSADYLQQLKDWATHNDKPLEETCTYALEESEDVDNTYCYDIVKDKKSGDYLLTTWNETPSYEGKVAAVKRKSSVGKATVEFTKLPKDSIPGYATYFWFIPKKNVVATIRFQHRMNGKANLDKYMREFITKFSDYVVLGESKTADFHICGYSADGLTNPQNLHGYFKANLVRKPGEIDYLTQNIGSIRKITRHNKLVPKNSNNQDFWQKALTNIGIKKTKKLTTEVKFSYEFSFKPKMSELKEIITDWQTNHDAKWDDVGFTLIGEQVPRWLSNSIAKDEFELDIVRVNDEIVDAESILDELLKQRNIILNLLD</sequence>
<reference evidence="1" key="1">
    <citation type="submission" date="2023-07" db="EMBL/GenBank/DDBJ databases">
        <title>Genome content predicts the carbon catabolic preferences of heterotrophic bacteria.</title>
        <authorList>
            <person name="Gralka M."/>
        </authorList>
    </citation>
    <scope>NUCLEOTIDE SEQUENCE</scope>
    <source>
        <strain evidence="1">6E02</strain>
    </source>
</reference>